<feature type="domain" description="PAC" evidence="2">
    <location>
        <begin position="84"/>
        <end position="138"/>
    </location>
</feature>
<dbReference type="Pfam" id="PF00563">
    <property type="entry name" value="EAL"/>
    <property type="match status" value="1"/>
</dbReference>
<feature type="domain" description="PAS" evidence="1">
    <location>
        <begin position="13"/>
        <end position="58"/>
    </location>
</feature>
<dbReference type="PROSITE" id="PS50112">
    <property type="entry name" value="PAS"/>
    <property type="match status" value="1"/>
</dbReference>
<dbReference type="SMART" id="SM00091">
    <property type="entry name" value="PAS"/>
    <property type="match status" value="1"/>
</dbReference>
<dbReference type="InterPro" id="IPR035919">
    <property type="entry name" value="EAL_sf"/>
</dbReference>
<keyword evidence="6" id="KW-1185">Reference proteome</keyword>
<dbReference type="NCBIfam" id="TIGR00229">
    <property type="entry name" value="sensory_box"/>
    <property type="match status" value="1"/>
</dbReference>
<dbReference type="Pfam" id="PF13426">
    <property type="entry name" value="PAS_9"/>
    <property type="match status" value="1"/>
</dbReference>
<feature type="domain" description="GGDEF" evidence="4">
    <location>
        <begin position="170"/>
        <end position="303"/>
    </location>
</feature>
<dbReference type="AlphaFoldDB" id="A0A1K1XZG5"/>
<dbReference type="PROSITE" id="PS50113">
    <property type="entry name" value="PAC"/>
    <property type="match status" value="1"/>
</dbReference>
<reference evidence="5 6" key="1">
    <citation type="submission" date="2016-11" db="EMBL/GenBank/DDBJ databases">
        <authorList>
            <person name="Jaros S."/>
            <person name="Januszkiewicz K."/>
            <person name="Wedrychowicz H."/>
        </authorList>
    </citation>
    <scope>NUCLEOTIDE SEQUENCE [LARGE SCALE GENOMIC DNA]</scope>
    <source>
        <strain evidence="5 6">DSM 21637</strain>
    </source>
</reference>
<dbReference type="SUPFAM" id="SSF55785">
    <property type="entry name" value="PYP-like sensor domain (PAS domain)"/>
    <property type="match status" value="1"/>
</dbReference>
<dbReference type="PROSITE" id="PS50887">
    <property type="entry name" value="GGDEF"/>
    <property type="match status" value="1"/>
</dbReference>
<evidence type="ECO:0000259" key="4">
    <source>
        <dbReference type="PROSITE" id="PS50887"/>
    </source>
</evidence>
<dbReference type="Gene3D" id="3.30.450.20">
    <property type="entry name" value="PAS domain"/>
    <property type="match status" value="1"/>
</dbReference>
<dbReference type="InterPro" id="IPR001610">
    <property type="entry name" value="PAC"/>
</dbReference>
<evidence type="ECO:0000313" key="6">
    <source>
        <dbReference type="Proteomes" id="UP000182350"/>
    </source>
</evidence>
<dbReference type="InterPro" id="IPR000700">
    <property type="entry name" value="PAS-assoc_C"/>
</dbReference>
<sequence length="578" mass="65081">MKAPDYHLHLQDSYRLFTSIVEQTADLVLVTNTEGYIIYVNPAWEACTGYGREEVLGQRPSLLNSGRHEKAFFTRIWQQLVSGQSAQELVINAKRDGELFYEEKTLTPVRNEQGQIAYFVSIGKDITRQLDQQDQLSYLTHYDVLTGLPNRALLTERLEQRLRDARVAEDSFALLCLGLDRFKSINESLGNKLGDELLKQTAERLANLLPKNATIARSSGDEFLILLHQTRNARAAAYTAHKIIHELERPFDLGEMDTYISASIGITLYPHDGDSVDQLLNNADIALHRAKQAGGQDYCYFTDELTRDAVNRFQMENQLRQALLHKEFFLEYQPRISLVDGSVRGVEALLRWKKVDGTRVSPAEFIPQLEEMGLITSVGEWVLHTACMQASHWQEAGLPPFKVSVNLSARQFQQADLCRVVAKCLEHSGLDPAWLELEVTESLMIQDLGESVTMLNRLREMGISIAIDDFGAGYSSLGYLKHLPVNTLKIDKGFIDELATDVADAAIVQAVINMAHRMGLEVTAEGVEQADQLDLLISLGCEEVQGFYLARPMPVPQLEDWILAPKSYSRHLLPMGLY</sequence>
<dbReference type="InterPro" id="IPR035965">
    <property type="entry name" value="PAS-like_dom_sf"/>
</dbReference>
<dbReference type="InterPro" id="IPR043128">
    <property type="entry name" value="Rev_trsase/Diguanyl_cyclase"/>
</dbReference>
<dbReference type="Pfam" id="PF00990">
    <property type="entry name" value="GGDEF"/>
    <property type="match status" value="1"/>
</dbReference>
<dbReference type="InterPro" id="IPR052155">
    <property type="entry name" value="Biofilm_reg_signaling"/>
</dbReference>
<dbReference type="PANTHER" id="PTHR44757:SF2">
    <property type="entry name" value="BIOFILM ARCHITECTURE MAINTENANCE PROTEIN MBAA"/>
    <property type="match status" value="1"/>
</dbReference>
<dbReference type="SMART" id="SM00052">
    <property type="entry name" value="EAL"/>
    <property type="match status" value="1"/>
</dbReference>
<proteinExistence type="predicted"/>
<dbReference type="RefSeq" id="WP_072326335.1">
    <property type="nucleotide sequence ID" value="NZ_FPJW01000007.1"/>
</dbReference>
<dbReference type="InterPro" id="IPR000014">
    <property type="entry name" value="PAS"/>
</dbReference>
<gene>
    <name evidence="5" type="ORF">SAMN02745752_02017</name>
</gene>
<dbReference type="SMART" id="SM00086">
    <property type="entry name" value="PAC"/>
    <property type="match status" value="1"/>
</dbReference>
<dbReference type="CDD" id="cd01949">
    <property type="entry name" value="GGDEF"/>
    <property type="match status" value="1"/>
</dbReference>
<accession>A0A1K1XZG5</accession>
<dbReference type="Gene3D" id="3.20.20.450">
    <property type="entry name" value="EAL domain"/>
    <property type="match status" value="1"/>
</dbReference>
<dbReference type="EMBL" id="FPJW01000007">
    <property type="protein sequence ID" value="SFX54428.1"/>
    <property type="molecule type" value="Genomic_DNA"/>
</dbReference>
<dbReference type="Gene3D" id="3.30.70.270">
    <property type="match status" value="1"/>
</dbReference>
<dbReference type="SUPFAM" id="SSF141868">
    <property type="entry name" value="EAL domain-like"/>
    <property type="match status" value="1"/>
</dbReference>
<evidence type="ECO:0000259" key="2">
    <source>
        <dbReference type="PROSITE" id="PS50113"/>
    </source>
</evidence>
<dbReference type="NCBIfam" id="TIGR00254">
    <property type="entry name" value="GGDEF"/>
    <property type="match status" value="1"/>
</dbReference>
<dbReference type="Proteomes" id="UP000182350">
    <property type="component" value="Unassembled WGS sequence"/>
</dbReference>
<dbReference type="SMART" id="SM00267">
    <property type="entry name" value="GGDEF"/>
    <property type="match status" value="1"/>
</dbReference>
<dbReference type="PROSITE" id="PS50883">
    <property type="entry name" value="EAL"/>
    <property type="match status" value="1"/>
</dbReference>
<dbReference type="SUPFAM" id="SSF55073">
    <property type="entry name" value="Nucleotide cyclase"/>
    <property type="match status" value="1"/>
</dbReference>
<dbReference type="CDD" id="cd00130">
    <property type="entry name" value="PAS"/>
    <property type="match status" value="1"/>
</dbReference>
<protein>
    <submittedName>
        <fullName evidence="5">PAS domain S-box-containing protein/diguanylate cyclase (GGDEF) domain-containing protein</fullName>
    </submittedName>
</protein>
<name>A0A1K1XZG5_9GAMM</name>
<organism evidence="5 6">
    <name type="scientific">Marinospirillum alkaliphilum DSM 21637</name>
    <dbReference type="NCBI Taxonomy" id="1122209"/>
    <lineage>
        <taxon>Bacteria</taxon>
        <taxon>Pseudomonadati</taxon>
        <taxon>Pseudomonadota</taxon>
        <taxon>Gammaproteobacteria</taxon>
        <taxon>Oceanospirillales</taxon>
        <taxon>Oceanospirillaceae</taxon>
        <taxon>Marinospirillum</taxon>
    </lineage>
</organism>
<dbReference type="OrthoDB" id="9804951at2"/>
<dbReference type="STRING" id="1122209.SAMN02745752_02017"/>
<dbReference type="PANTHER" id="PTHR44757">
    <property type="entry name" value="DIGUANYLATE CYCLASE DGCP"/>
    <property type="match status" value="1"/>
</dbReference>
<feature type="domain" description="EAL" evidence="3">
    <location>
        <begin position="312"/>
        <end position="566"/>
    </location>
</feature>
<evidence type="ECO:0000259" key="3">
    <source>
        <dbReference type="PROSITE" id="PS50883"/>
    </source>
</evidence>
<dbReference type="CDD" id="cd01948">
    <property type="entry name" value="EAL"/>
    <property type="match status" value="1"/>
</dbReference>
<evidence type="ECO:0000313" key="5">
    <source>
        <dbReference type="EMBL" id="SFX54428.1"/>
    </source>
</evidence>
<dbReference type="InterPro" id="IPR029787">
    <property type="entry name" value="Nucleotide_cyclase"/>
</dbReference>
<dbReference type="InterPro" id="IPR001633">
    <property type="entry name" value="EAL_dom"/>
</dbReference>
<evidence type="ECO:0000259" key="1">
    <source>
        <dbReference type="PROSITE" id="PS50112"/>
    </source>
</evidence>
<dbReference type="InterPro" id="IPR000160">
    <property type="entry name" value="GGDEF_dom"/>
</dbReference>